<dbReference type="VEuPathDB" id="FungiDB:SCODWIG_01654"/>
<keyword evidence="3" id="KW-1185">Reference proteome</keyword>
<dbReference type="Gene3D" id="1.20.1270.60">
    <property type="entry name" value="Arfaptin homology (AH) domain/BAR domain"/>
    <property type="match status" value="1"/>
</dbReference>
<name>A0A376B5F8_9ASCO</name>
<dbReference type="InterPro" id="IPR018859">
    <property type="entry name" value="BAR_dom-cont"/>
</dbReference>
<feature type="compositionally biased region" description="Low complexity" evidence="1">
    <location>
        <begin position="326"/>
        <end position="350"/>
    </location>
</feature>
<accession>A0A376B5F8</accession>
<dbReference type="OrthoDB" id="5549748at2759"/>
<dbReference type="EMBL" id="UFAJ01000226">
    <property type="protein sequence ID" value="SSD59893.1"/>
    <property type="molecule type" value="Genomic_DNA"/>
</dbReference>
<dbReference type="AlphaFoldDB" id="A0A376B5F8"/>
<evidence type="ECO:0000313" key="2">
    <source>
        <dbReference type="EMBL" id="SSD59893.1"/>
    </source>
</evidence>
<evidence type="ECO:0000256" key="1">
    <source>
        <dbReference type="SAM" id="MobiDB-lite"/>
    </source>
</evidence>
<proteinExistence type="predicted"/>
<dbReference type="Proteomes" id="UP000262825">
    <property type="component" value="Unassembled WGS sequence"/>
</dbReference>
<dbReference type="InterPro" id="IPR027267">
    <property type="entry name" value="AH/BAR_dom_sf"/>
</dbReference>
<protein>
    <submittedName>
        <fullName evidence="2">Related to Protein GVP36</fullName>
    </submittedName>
</protein>
<dbReference type="Pfam" id="PF10455">
    <property type="entry name" value="BAR_2"/>
    <property type="match status" value="1"/>
</dbReference>
<dbReference type="SUPFAM" id="SSF103657">
    <property type="entry name" value="BAR/IMD domain-like"/>
    <property type="match status" value="1"/>
</dbReference>
<feature type="region of interest" description="Disordered" evidence="1">
    <location>
        <begin position="321"/>
        <end position="350"/>
    </location>
</feature>
<dbReference type="CDD" id="cd07600">
    <property type="entry name" value="BAR_Gvp36"/>
    <property type="match status" value="1"/>
</dbReference>
<organism evidence="2 3">
    <name type="scientific">Saccharomycodes ludwigii</name>
    <dbReference type="NCBI Taxonomy" id="36035"/>
    <lineage>
        <taxon>Eukaryota</taxon>
        <taxon>Fungi</taxon>
        <taxon>Dikarya</taxon>
        <taxon>Ascomycota</taxon>
        <taxon>Saccharomycotina</taxon>
        <taxon>Saccharomycetes</taxon>
        <taxon>Saccharomycodales</taxon>
        <taxon>Saccharomycodaceae</taxon>
        <taxon>Saccharomycodes</taxon>
    </lineage>
</organism>
<sequence>MSFNFASLKKNLQDLSSSAIQAANEAQLDQKLKNLSETVTSTTSQLPNFAAKTQRYVEEKIGRVTDISQLPSEFVELDNRVLRYKICYQSLLKVTSTFDNPSYDYPQHIRDSVNDFSNNVASKITDLSRATSTTEAQNILLSNNANLSQPKTLNFALSKASLQSCELLNKSSEDELVASALLEFSSSEAKIGEFRLQQDTMIQTRFNKKIRTMLESNFKDAGSSKGTVESCRLDYDIARSNLANNTQPEKDALLRVDMENKEDKFAQATEDAIVVFTRVLNNVKVIDLLKSFAQAQLDYHKKCIQVLSDLSFGDVDDDFGEENTVAATPEKPAVSAAAAAATTTTTGPAN</sequence>
<evidence type="ECO:0000313" key="3">
    <source>
        <dbReference type="Proteomes" id="UP000262825"/>
    </source>
</evidence>
<gene>
    <name evidence="2" type="ORF">SCODWIG_01654</name>
</gene>
<reference evidence="3" key="1">
    <citation type="submission" date="2018-06" db="EMBL/GenBank/DDBJ databases">
        <authorList>
            <person name="Guldener U."/>
        </authorList>
    </citation>
    <scope>NUCLEOTIDE SEQUENCE [LARGE SCALE GENOMIC DNA]</scope>
    <source>
        <strain evidence="3">UTAD17</strain>
    </source>
</reference>